<proteinExistence type="predicted"/>
<keyword evidence="2" id="KW-1185">Reference proteome</keyword>
<dbReference type="RefSeq" id="WP_379819627.1">
    <property type="nucleotide sequence ID" value="NZ_JBHUMD010000005.1"/>
</dbReference>
<evidence type="ECO:0000313" key="2">
    <source>
        <dbReference type="Proteomes" id="UP001597480"/>
    </source>
</evidence>
<dbReference type="EMBL" id="JBHUMD010000005">
    <property type="protein sequence ID" value="MFD2600978.1"/>
    <property type="molecule type" value="Genomic_DNA"/>
</dbReference>
<reference evidence="2" key="1">
    <citation type="journal article" date="2019" name="Int. J. Syst. Evol. Microbiol.">
        <title>The Global Catalogue of Microorganisms (GCM) 10K type strain sequencing project: providing services to taxonomists for standard genome sequencing and annotation.</title>
        <authorList>
            <consortium name="The Broad Institute Genomics Platform"/>
            <consortium name="The Broad Institute Genome Sequencing Center for Infectious Disease"/>
            <person name="Wu L."/>
            <person name="Ma J."/>
        </authorList>
    </citation>
    <scope>NUCLEOTIDE SEQUENCE [LARGE SCALE GENOMIC DNA]</scope>
    <source>
        <strain evidence="2">KCTC 42107</strain>
    </source>
</reference>
<comment type="caution">
    <text evidence="1">The sequence shown here is derived from an EMBL/GenBank/DDBJ whole genome shotgun (WGS) entry which is preliminary data.</text>
</comment>
<protein>
    <submittedName>
        <fullName evidence="1">Uncharacterized protein</fullName>
    </submittedName>
</protein>
<evidence type="ECO:0000313" key="1">
    <source>
        <dbReference type="EMBL" id="MFD2600978.1"/>
    </source>
</evidence>
<gene>
    <name evidence="1" type="ORF">ACFSR3_02815</name>
</gene>
<accession>A0ABW5NQM4</accession>
<name>A0ABW5NQM4_9FLAO</name>
<organism evidence="1 2">
    <name type="scientific">Flavobacterium suzhouense</name>
    <dbReference type="NCBI Taxonomy" id="1529638"/>
    <lineage>
        <taxon>Bacteria</taxon>
        <taxon>Pseudomonadati</taxon>
        <taxon>Bacteroidota</taxon>
        <taxon>Flavobacteriia</taxon>
        <taxon>Flavobacteriales</taxon>
        <taxon>Flavobacteriaceae</taxon>
        <taxon>Flavobacterium</taxon>
    </lineage>
</organism>
<sequence length="46" mass="5207">MENESDIENVIVNEFDFEHGIVIVIFRKEGCGEKTIKKPQSGKVAK</sequence>
<dbReference type="Proteomes" id="UP001597480">
    <property type="component" value="Unassembled WGS sequence"/>
</dbReference>